<organism evidence="9 10">
    <name type="scientific">Plectosphaerella cucumerina</name>
    <dbReference type="NCBI Taxonomy" id="40658"/>
    <lineage>
        <taxon>Eukaryota</taxon>
        <taxon>Fungi</taxon>
        <taxon>Dikarya</taxon>
        <taxon>Ascomycota</taxon>
        <taxon>Pezizomycotina</taxon>
        <taxon>Sordariomycetes</taxon>
        <taxon>Hypocreomycetidae</taxon>
        <taxon>Glomerellales</taxon>
        <taxon>Plectosphaerellaceae</taxon>
        <taxon>Plectosphaerella</taxon>
    </lineage>
</organism>
<name>A0A8K0TAY7_9PEZI</name>
<evidence type="ECO:0000256" key="6">
    <source>
        <dbReference type="SAM" id="MobiDB-lite"/>
    </source>
</evidence>
<evidence type="ECO:0000256" key="1">
    <source>
        <dbReference type="ARBA" id="ARBA00004141"/>
    </source>
</evidence>
<evidence type="ECO:0000256" key="3">
    <source>
        <dbReference type="ARBA" id="ARBA00022989"/>
    </source>
</evidence>
<evidence type="ECO:0000256" key="2">
    <source>
        <dbReference type="ARBA" id="ARBA00022692"/>
    </source>
</evidence>
<dbReference type="InterPro" id="IPR049326">
    <property type="entry name" value="Rhodopsin_dom_fungi"/>
</dbReference>
<keyword evidence="2 7" id="KW-0812">Transmembrane</keyword>
<keyword evidence="4 7" id="KW-0472">Membrane</keyword>
<feature type="transmembrane region" description="Helical" evidence="7">
    <location>
        <begin position="67"/>
        <end position="90"/>
    </location>
</feature>
<feature type="transmembrane region" description="Helical" evidence="7">
    <location>
        <begin position="147"/>
        <end position="168"/>
    </location>
</feature>
<evidence type="ECO:0000256" key="7">
    <source>
        <dbReference type="SAM" id="Phobius"/>
    </source>
</evidence>
<feature type="transmembrane region" description="Helical" evidence="7">
    <location>
        <begin position="226"/>
        <end position="245"/>
    </location>
</feature>
<sequence length="399" mass="43558">MEFPVVNGVTTVMPAPEGYVVDFDNPQRQFDVEHYAIFAGLGTLAMLCLVQRVYTKIFIAGGMQVDDILITLAWIASLVMQSVQIWSISIGGLCHHAWEMPIDVFEKHMLSSYIVAPIFISCNGLSKTSLLTLYLRISPQKWFKMTIWAAIAMVASYTVTIAGLLLFGCSPIRSAFDPYATGKCVDLPILYIAIAVANIVSDVVLFILPIPTIVKLKMPLAQKIGAGLMFGVGSITVATSIVRMVYLPSLLGSADVPWVAAPANVWSFVEVNLFIICGSMPTLRKFLKRFMPKLMGSYGSASASKSAPYGDHSQNSKARRQQRTGYSQFDGLELESIQDGKVGAEKGLGLNHTVVTAEGGLTKKERDARAAGRDDTSEEAILDNKAITYSKTFRVQYGE</sequence>
<dbReference type="Proteomes" id="UP000813385">
    <property type="component" value="Unassembled WGS sequence"/>
</dbReference>
<gene>
    <name evidence="9" type="ORF">B0T11DRAFT_341886</name>
</gene>
<feature type="domain" description="Rhodopsin" evidence="8">
    <location>
        <begin position="52"/>
        <end position="289"/>
    </location>
</feature>
<evidence type="ECO:0000313" key="10">
    <source>
        <dbReference type="Proteomes" id="UP000813385"/>
    </source>
</evidence>
<protein>
    <recommendedName>
        <fullName evidence="8">Rhodopsin domain-containing protein</fullName>
    </recommendedName>
</protein>
<feature type="transmembrane region" description="Helical" evidence="7">
    <location>
        <begin position="110"/>
        <end position="135"/>
    </location>
</feature>
<evidence type="ECO:0000256" key="4">
    <source>
        <dbReference type="ARBA" id="ARBA00023136"/>
    </source>
</evidence>
<dbReference type="PANTHER" id="PTHR33048:SF124">
    <property type="entry name" value="INTEGRAL MEMBRANE PROTEIN"/>
    <property type="match status" value="1"/>
</dbReference>
<feature type="transmembrane region" description="Helical" evidence="7">
    <location>
        <begin position="35"/>
        <end position="55"/>
    </location>
</feature>
<feature type="transmembrane region" description="Helical" evidence="7">
    <location>
        <begin position="265"/>
        <end position="283"/>
    </location>
</feature>
<keyword evidence="3 7" id="KW-1133">Transmembrane helix</keyword>
<comment type="caution">
    <text evidence="9">The sequence shown here is derived from an EMBL/GenBank/DDBJ whole genome shotgun (WGS) entry which is preliminary data.</text>
</comment>
<dbReference type="OrthoDB" id="5342292at2759"/>
<evidence type="ECO:0000256" key="5">
    <source>
        <dbReference type="ARBA" id="ARBA00038359"/>
    </source>
</evidence>
<feature type="region of interest" description="Disordered" evidence="6">
    <location>
        <begin position="303"/>
        <end position="322"/>
    </location>
</feature>
<feature type="transmembrane region" description="Helical" evidence="7">
    <location>
        <begin position="188"/>
        <end position="214"/>
    </location>
</feature>
<evidence type="ECO:0000259" key="8">
    <source>
        <dbReference type="Pfam" id="PF20684"/>
    </source>
</evidence>
<evidence type="ECO:0000313" key="9">
    <source>
        <dbReference type="EMBL" id="KAH7353627.1"/>
    </source>
</evidence>
<dbReference type="GO" id="GO:0016020">
    <property type="term" value="C:membrane"/>
    <property type="evidence" value="ECO:0007669"/>
    <property type="project" value="UniProtKB-SubCell"/>
</dbReference>
<dbReference type="PANTHER" id="PTHR33048">
    <property type="entry name" value="PTH11-LIKE INTEGRAL MEMBRANE PROTEIN (AFU_ORTHOLOGUE AFUA_5G11245)"/>
    <property type="match status" value="1"/>
</dbReference>
<comment type="subcellular location">
    <subcellularLocation>
        <location evidence="1">Membrane</location>
        <topology evidence="1">Multi-pass membrane protein</topology>
    </subcellularLocation>
</comment>
<reference evidence="9" key="1">
    <citation type="journal article" date="2021" name="Nat. Commun.">
        <title>Genetic determinants of endophytism in the Arabidopsis root mycobiome.</title>
        <authorList>
            <person name="Mesny F."/>
            <person name="Miyauchi S."/>
            <person name="Thiergart T."/>
            <person name="Pickel B."/>
            <person name="Atanasova L."/>
            <person name="Karlsson M."/>
            <person name="Huettel B."/>
            <person name="Barry K.W."/>
            <person name="Haridas S."/>
            <person name="Chen C."/>
            <person name="Bauer D."/>
            <person name="Andreopoulos W."/>
            <person name="Pangilinan J."/>
            <person name="LaButti K."/>
            <person name="Riley R."/>
            <person name="Lipzen A."/>
            <person name="Clum A."/>
            <person name="Drula E."/>
            <person name="Henrissat B."/>
            <person name="Kohler A."/>
            <person name="Grigoriev I.V."/>
            <person name="Martin F.M."/>
            <person name="Hacquard S."/>
        </authorList>
    </citation>
    <scope>NUCLEOTIDE SEQUENCE</scope>
    <source>
        <strain evidence="9">MPI-CAGE-AT-0016</strain>
    </source>
</reference>
<dbReference type="EMBL" id="JAGPXD010000005">
    <property type="protein sequence ID" value="KAH7353627.1"/>
    <property type="molecule type" value="Genomic_DNA"/>
</dbReference>
<keyword evidence="10" id="KW-1185">Reference proteome</keyword>
<comment type="similarity">
    <text evidence="5">Belongs to the SAT4 family.</text>
</comment>
<dbReference type="InterPro" id="IPR052337">
    <property type="entry name" value="SAT4-like"/>
</dbReference>
<dbReference type="AlphaFoldDB" id="A0A8K0TAY7"/>
<dbReference type="Pfam" id="PF20684">
    <property type="entry name" value="Fung_rhodopsin"/>
    <property type="match status" value="1"/>
</dbReference>
<accession>A0A8K0TAY7</accession>
<proteinExistence type="inferred from homology"/>